<dbReference type="Pfam" id="PF08741">
    <property type="entry name" value="YwhD"/>
    <property type="match status" value="1"/>
</dbReference>
<evidence type="ECO:0000256" key="1">
    <source>
        <dbReference type="SAM" id="MobiDB-lite"/>
    </source>
</evidence>
<keyword evidence="3" id="KW-1185">Reference proteome</keyword>
<reference evidence="2 3" key="1">
    <citation type="submission" date="2016-10" db="EMBL/GenBank/DDBJ databases">
        <authorList>
            <person name="de Groot N.N."/>
        </authorList>
    </citation>
    <scope>NUCLEOTIDE SEQUENCE [LARGE SCALE GENOMIC DNA]</scope>
    <source>
        <strain evidence="2 3">DSM 23126</strain>
    </source>
</reference>
<dbReference type="RefSeq" id="WP_091615450.1">
    <property type="nucleotide sequence ID" value="NZ_FNNC01000005.1"/>
</dbReference>
<dbReference type="InterPro" id="IPR014852">
    <property type="entry name" value="YwhD"/>
</dbReference>
<dbReference type="Proteomes" id="UP000199488">
    <property type="component" value="Unassembled WGS sequence"/>
</dbReference>
<evidence type="ECO:0000313" key="3">
    <source>
        <dbReference type="Proteomes" id="UP000199488"/>
    </source>
</evidence>
<name>A0A1H2WHG9_9BACI</name>
<feature type="compositionally biased region" description="Basic and acidic residues" evidence="1">
    <location>
        <begin position="1"/>
        <end position="16"/>
    </location>
</feature>
<sequence length="182" mass="20305">MSEFSKDNNKGAEKKRGSQFNILSGDATKGDGGFNAGALSLDHVTPVFIDPAEDAAFIDMGALHARSEPEKRVKFGPDKSNVPDGKLYWLVWVSTEQGENGPFYAGLGACEMLVDKKARRAYKSMPEHVNNLDKAIKGRIAIAHMDEHSRYILQEYLKAFNRNMWDNSTEELYEAFRGAAEQ</sequence>
<organism evidence="2 3">
    <name type="scientific">Marinococcus luteus</name>
    <dbReference type="NCBI Taxonomy" id="1122204"/>
    <lineage>
        <taxon>Bacteria</taxon>
        <taxon>Bacillati</taxon>
        <taxon>Bacillota</taxon>
        <taxon>Bacilli</taxon>
        <taxon>Bacillales</taxon>
        <taxon>Bacillaceae</taxon>
        <taxon>Marinococcus</taxon>
    </lineage>
</organism>
<dbReference type="AlphaFoldDB" id="A0A1H2WHG9"/>
<dbReference type="EMBL" id="FNNC01000005">
    <property type="protein sequence ID" value="SDW79704.1"/>
    <property type="molecule type" value="Genomic_DNA"/>
</dbReference>
<evidence type="ECO:0000313" key="2">
    <source>
        <dbReference type="EMBL" id="SDW79704.1"/>
    </source>
</evidence>
<proteinExistence type="predicted"/>
<dbReference type="OrthoDB" id="2374547at2"/>
<feature type="region of interest" description="Disordered" evidence="1">
    <location>
        <begin position="1"/>
        <end position="24"/>
    </location>
</feature>
<accession>A0A1H2WHG9</accession>
<protein>
    <submittedName>
        <fullName evidence="2">YwhD family protein</fullName>
    </submittedName>
</protein>
<dbReference type="STRING" id="1122204.SAMN05421781_2423"/>
<gene>
    <name evidence="2" type="ORF">SAMN05421781_2423</name>
</gene>